<comment type="caution">
    <text evidence="6">The sequence shown here is derived from an EMBL/GenBank/DDBJ whole genome shotgun (WGS) entry which is preliminary data.</text>
</comment>
<dbReference type="PANTHER" id="PTHR37984">
    <property type="entry name" value="PROTEIN CBG26694"/>
    <property type="match status" value="1"/>
</dbReference>
<keyword evidence="6" id="KW-0808">Transferase</keyword>
<dbReference type="GO" id="GO:0003964">
    <property type="term" value="F:RNA-directed DNA polymerase activity"/>
    <property type="evidence" value="ECO:0007669"/>
    <property type="project" value="UniProtKB-KW"/>
</dbReference>
<feature type="compositionally biased region" description="Polar residues" evidence="2">
    <location>
        <begin position="129"/>
        <end position="146"/>
    </location>
</feature>
<feature type="domain" description="Reverse transcriptase/retrotransposon-derived protein RNase H-like" evidence="5">
    <location>
        <begin position="825"/>
        <end position="910"/>
    </location>
</feature>
<dbReference type="InterPro" id="IPR012337">
    <property type="entry name" value="RNaseH-like_sf"/>
</dbReference>
<feature type="region of interest" description="Disordered" evidence="2">
    <location>
        <begin position="349"/>
        <end position="385"/>
    </location>
</feature>
<dbReference type="CDD" id="cd01647">
    <property type="entry name" value="RT_LTR"/>
    <property type="match status" value="1"/>
</dbReference>
<proteinExistence type="predicted"/>
<dbReference type="GO" id="GO:0003676">
    <property type="term" value="F:nucleic acid binding"/>
    <property type="evidence" value="ECO:0007669"/>
    <property type="project" value="InterPro"/>
</dbReference>
<dbReference type="InterPro" id="IPR036397">
    <property type="entry name" value="RNaseH_sf"/>
</dbReference>
<dbReference type="Gene3D" id="3.30.420.10">
    <property type="entry name" value="Ribonuclease H-like superfamily/Ribonuclease H"/>
    <property type="match status" value="1"/>
</dbReference>
<dbReference type="InterPro" id="IPR000477">
    <property type="entry name" value="RT_dom"/>
</dbReference>
<dbReference type="EMBL" id="BKCJ010047610">
    <property type="protein sequence ID" value="GEW16690.1"/>
    <property type="molecule type" value="Genomic_DNA"/>
</dbReference>
<reference evidence="6" key="1">
    <citation type="journal article" date="2019" name="Sci. Rep.">
        <title>Draft genome of Tanacetum cinerariifolium, the natural source of mosquito coil.</title>
        <authorList>
            <person name="Yamashiro T."/>
            <person name="Shiraishi A."/>
            <person name="Satake H."/>
            <person name="Nakayama K."/>
        </authorList>
    </citation>
    <scope>NUCLEOTIDE SEQUENCE</scope>
</reference>
<evidence type="ECO:0000256" key="2">
    <source>
        <dbReference type="SAM" id="MobiDB-lite"/>
    </source>
</evidence>
<feature type="domain" description="Reverse transcriptase" evidence="3">
    <location>
        <begin position="655"/>
        <end position="759"/>
    </location>
</feature>
<keyword evidence="1" id="KW-0511">Multifunctional enzyme</keyword>
<evidence type="ECO:0000259" key="5">
    <source>
        <dbReference type="Pfam" id="PF17919"/>
    </source>
</evidence>
<dbReference type="PANTHER" id="PTHR37984:SF5">
    <property type="entry name" value="PROTEIN NYNRIN-LIKE"/>
    <property type="match status" value="1"/>
</dbReference>
<dbReference type="SUPFAM" id="SSF56672">
    <property type="entry name" value="DNA/RNA polymerases"/>
    <property type="match status" value="1"/>
</dbReference>
<keyword evidence="6" id="KW-0695">RNA-directed DNA polymerase</keyword>
<dbReference type="InterPro" id="IPR043502">
    <property type="entry name" value="DNA/RNA_pol_sf"/>
</dbReference>
<keyword evidence="6" id="KW-0548">Nucleotidyltransferase</keyword>
<dbReference type="SUPFAM" id="SSF53098">
    <property type="entry name" value="Ribonuclease H-like"/>
    <property type="match status" value="1"/>
</dbReference>
<evidence type="ECO:0000259" key="3">
    <source>
        <dbReference type="Pfam" id="PF00078"/>
    </source>
</evidence>
<dbReference type="InterPro" id="IPR043128">
    <property type="entry name" value="Rev_trsase/Diguanyl_cyclase"/>
</dbReference>
<organism evidence="6">
    <name type="scientific">Tanacetum cinerariifolium</name>
    <name type="common">Dalmatian daisy</name>
    <name type="synonym">Chrysanthemum cinerariifolium</name>
    <dbReference type="NCBI Taxonomy" id="118510"/>
    <lineage>
        <taxon>Eukaryota</taxon>
        <taxon>Viridiplantae</taxon>
        <taxon>Streptophyta</taxon>
        <taxon>Embryophyta</taxon>
        <taxon>Tracheophyta</taxon>
        <taxon>Spermatophyta</taxon>
        <taxon>Magnoliopsida</taxon>
        <taxon>eudicotyledons</taxon>
        <taxon>Gunneridae</taxon>
        <taxon>Pentapetalae</taxon>
        <taxon>asterids</taxon>
        <taxon>campanulids</taxon>
        <taxon>Asterales</taxon>
        <taxon>Asteraceae</taxon>
        <taxon>Asteroideae</taxon>
        <taxon>Anthemideae</taxon>
        <taxon>Anthemidinae</taxon>
        <taxon>Tanacetum</taxon>
    </lineage>
</organism>
<dbReference type="InterPro" id="IPR041577">
    <property type="entry name" value="RT_RNaseH_2"/>
</dbReference>
<feature type="region of interest" description="Disordered" evidence="2">
    <location>
        <begin position="121"/>
        <end position="213"/>
    </location>
</feature>
<feature type="domain" description="Retrotransposon gag" evidence="4">
    <location>
        <begin position="246"/>
        <end position="322"/>
    </location>
</feature>
<feature type="compositionally biased region" description="Basic residues" evidence="2">
    <location>
        <begin position="151"/>
        <end position="165"/>
    </location>
</feature>
<dbReference type="Gene3D" id="3.30.70.270">
    <property type="match status" value="2"/>
</dbReference>
<dbReference type="InterPro" id="IPR005162">
    <property type="entry name" value="Retrotrans_gag_dom"/>
</dbReference>
<name>A0A699GSU5_TANCI</name>
<sequence>MSAMANATPIISTVKNASIKEKMMKETDAVPKASILDFCEEHYEDILPNIMDRARPDKRKEVQTRLDFGESPKKVRRERENSLNSRAGNSPIRFHHERSRTCGRERHDDINVFNRLNHHRKSVHERLSDTYSPSITKSRPNMASSRDPSHSRGRPLSRDRHRIKDRLRGIEESYGDTYSSHGTKTKCRDCSQDTGNQGQKGASQQMKKNRSYPRLARITRDPKDHLKIFQAAAQVECWAMPTWCHMFNSTLIGATRVWFDELPLESIDGYKGLKAAFLAYFMQQKKYVKDLVEIHNIKQRDGETIEEFIELNNPELIKRLDEHVPKTVEEMMTATTTFIRGETVAASKKKVHTPWKSQDQSKRHTSERRSDIQNQPKDMRGFNKFTPLTRMPKEIFAAKSGKFKPPPPMKSGKTEINKRLEKGRYSQRKSRNHLYDMAVAESDAIKGDTELRSKITFPPLTANKGTEGPLVIEAEIGGHAVHRIYVDGGSSMETVKALGNYRGRRALYKSMDEFYDMTIRSTILTPTECATIAATPKDFAKKAEARHKNFKVAIHSDFSDHEITIEGMVLTKTRTELCTLLKGNFDIFTWQSSDMKGVPRSIAENRLPIREGYSPEFYEKFTTTTGYPTWSWSNPSTATPSSVLWTPTNAIIKYRWQNKMRKKAAFHTSHGVYCHTKMPFGLKNADATYQRLADKAFDRQIGQNLEIYVDDLVIKSHTETKLLRDTEETFRTLQKINMKLNPKKCTFGAAEGMFLGYMISLEGIKPCPDKTEAVLQLPVPRTIKEVQSLNGKLASLNRFLSKSAEKYLPLFKTLNKCIKKSDFHWTPEAEQAFKQLKQHLAKLPTLVAPKPKEELIMYLSASYGAFSVVLMTERDTVQTSVYFVIRALQAPELNYTPMEKLVLALAITKMEHHAREHNITYRPRTFMKGQILVDILVEKPDDAPPEASVLVEVLKEKTIQEREMATIVEEEGPTWMTSIIKYLRDETLSDNRKEVRKLRIKAIQYELLEGILYRRSFLKPWLRATILGSQAHAIWVLLANHTSGCTKMIRRCRDCQIHRLVLRHPQQPLTPITAPWPFYKWGIDIACPFPKGPGKVKFLIVAMDYFIKWIEAKVVATITDSQRRPMQRLVRKLNIVQRFTSVKHLQSNRLVERANSLEAVIPVEIGMPTYRTTVVDAVHYDEELRLNLDLLEKRHERAAIREAKGKLKMTKYYNAKIRGVTFRPGDFVYRTNDASHTVDGGNLV</sequence>
<accession>A0A699GSU5</accession>
<dbReference type="Pfam" id="PF03732">
    <property type="entry name" value="Retrotrans_gag"/>
    <property type="match status" value="1"/>
</dbReference>
<dbReference type="InterPro" id="IPR050951">
    <property type="entry name" value="Retrovirus_Pol_polyprotein"/>
</dbReference>
<dbReference type="Pfam" id="PF00078">
    <property type="entry name" value="RVT_1"/>
    <property type="match status" value="1"/>
</dbReference>
<feature type="compositionally biased region" description="Polar residues" evidence="2">
    <location>
        <begin position="192"/>
        <end position="206"/>
    </location>
</feature>
<dbReference type="AlphaFoldDB" id="A0A699GSU5"/>
<protein>
    <submittedName>
        <fullName evidence="6">Reverse transcriptase domain-containing protein</fullName>
    </submittedName>
</protein>
<evidence type="ECO:0000313" key="6">
    <source>
        <dbReference type="EMBL" id="GEW16690.1"/>
    </source>
</evidence>
<feature type="region of interest" description="Disordered" evidence="2">
    <location>
        <begin position="70"/>
        <end position="101"/>
    </location>
</feature>
<gene>
    <name evidence="6" type="ORF">Tci_188666</name>
</gene>
<feature type="compositionally biased region" description="Basic and acidic residues" evidence="2">
    <location>
        <begin position="359"/>
        <end position="381"/>
    </location>
</feature>
<feature type="compositionally biased region" description="Basic and acidic residues" evidence="2">
    <location>
        <begin position="70"/>
        <end position="81"/>
    </location>
</feature>
<dbReference type="Pfam" id="PF17919">
    <property type="entry name" value="RT_RNaseH_2"/>
    <property type="match status" value="1"/>
</dbReference>
<evidence type="ECO:0000256" key="1">
    <source>
        <dbReference type="ARBA" id="ARBA00023268"/>
    </source>
</evidence>
<evidence type="ECO:0000259" key="4">
    <source>
        <dbReference type="Pfam" id="PF03732"/>
    </source>
</evidence>